<proteinExistence type="inferred from homology"/>
<dbReference type="EMBL" id="KB007842">
    <property type="protein sequence ID" value="ELR23913.1"/>
    <property type="molecule type" value="Genomic_DNA"/>
</dbReference>
<reference evidence="9 10" key="1">
    <citation type="journal article" date="2013" name="Genome Biol.">
        <title>Genome of Acanthamoeba castellanii highlights extensive lateral gene transfer and early evolution of tyrosine kinase signaling.</title>
        <authorList>
            <person name="Clarke M."/>
            <person name="Lohan A.J."/>
            <person name="Liu B."/>
            <person name="Lagkouvardos I."/>
            <person name="Roy S."/>
            <person name="Zafar N."/>
            <person name="Bertelli C."/>
            <person name="Schilde C."/>
            <person name="Kianianmomeni A."/>
            <person name="Burglin T.R."/>
            <person name="Frech C."/>
            <person name="Turcotte B."/>
            <person name="Kopec K.O."/>
            <person name="Synnott J.M."/>
            <person name="Choo C."/>
            <person name="Paponov I."/>
            <person name="Finkler A."/>
            <person name="Soon Heng Tan C."/>
            <person name="Hutchins A.P."/>
            <person name="Weinmeier T."/>
            <person name="Rattei T."/>
            <person name="Chu J.S."/>
            <person name="Gimenez G."/>
            <person name="Irimia M."/>
            <person name="Rigden D.J."/>
            <person name="Fitzpatrick D.A."/>
            <person name="Lorenzo-Morales J."/>
            <person name="Bateman A."/>
            <person name="Chiu C.H."/>
            <person name="Tang P."/>
            <person name="Hegemann P."/>
            <person name="Fromm H."/>
            <person name="Raoult D."/>
            <person name="Greub G."/>
            <person name="Miranda-Saavedra D."/>
            <person name="Chen N."/>
            <person name="Nash P."/>
            <person name="Ginger M.L."/>
            <person name="Horn M."/>
            <person name="Schaap P."/>
            <person name="Caler L."/>
            <person name="Loftus B."/>
        </authorList>
    </citation>
    <scope>NUCLEOTIDE SEQUENCE [LARGE SCALE GENOMIC DNA]</scope>
    <source>
        <strain evidence="9 10">Neff</strain>
    </source>
</reference>
<dbReference type="STRING" id="1257118.L8HGS3"/>
<evidence type="ECO:0000313" key="10">
    <source>
        <dbReference type="Proteomes" id="UP000011083"/>
    </source>
</evidence>
<dbReference type="Pfam" id="PF04178">
    <property type="entry name" value="Got1"/>
    <property type="match status" value="1"/>
</dbReference>
<feature type="transmembrane region" description="Helical" evidence="8">
    <location>
        <begin position="127"/>
        <end position="145"/>
    </location>
</feature>
<keyword evidence="3 8" id="KW-0812">Transmembrane</keyword>
<protein>
    <recommendedName>
        <fullName evidence="8">Vesicle transport protein</fullName>
    </recommendedName>
</protein>
<evidence type="ECO:0000256" key="3">
    <source>
        <dbReference type="ARBA" id="ARBA00022692"/>
    </source>
</evidence>
<keyword evidence="4 8" id="KW-0653">Protein transport</keyword>
<evidence type="ECO:0000256" key="7">
    <source>
        <dbReference type="ARBA" id="ARBA00025800"/>
    </source>
</evidence>
<comment type="subcellular location">
    <subcellularLocation>
        <location evidence="1 8">Membrane</location>
        <topology evidence="1 8">Multi-pass membrane protein</topology>
    </subcellularLocation>
</comment>
<dbReference type="AlphaFoldDB" id="L8HGS3"/>
<dbReference type="OrthoDB" id="73614at2759"/>
<dbReference type="KEGG" id="acan:ACA1_074800"/>
<dbReference type="GO" id="GO:0016020">
    <property type="term" value="C:membrane"/>
    <property type="evidence" value="ECO:0007669"/>
    <property type="project" value="UniProtKB-SubCell"/>
</dbReference>
<dbReference type="PANTHER" id="PTHR23137:SF36">
    <property type="entry name" value="VESICLE TRANSPORT PROTEIN SFT2C"/>
    <property type="match status" value="1"/>
</dbReference>
<evidence type="ECO:0000256" key="8">
    <source>
        <dbReference type="RuleBase" id="RU363111"/>
    </source>
</evidence>
<name>L8HGS3_ACACF</name>
<dbReference type="GO" id="GO:0016192">
    <property type="term" value="P:vesicle-mediated transport"/>
    <property type="evidence" value="ECO:0007669"/>
    <property type="project" value="InterPro"/>
</dbReference>
<keyword evidence="5 8" id="KW-1133">Transmembrane helix</keyword>
<dbReference type="GeneID" id="14924910"/>
<feature type="transmembrane region" description="Helical" evidence="8">
    <location>
        <begin position="94"/>
        <end position="115"/>
    </location>
</feature>
<organism evidence="9 10">
    <name type="scientific">Acanthamoeba castellanii (strain ATCC 30010 / Neff)</name>
    <dbReference type="NCBI Taxonomy" id="1257118"/>
    <lineage>
        <taxon>Eukaryota</taxon>
        <taxon>Amoebozoa</taxon>
        <taxon>Discosea</taxon>
        <taxon>Longamoebia</taxon>
        <taxon>Centramoebida</taxon>
        <taxon>Acanthamoebidae</taxon>
        <taxon>Acanthamoeba</taxon>
    </lineage>
</organism>
<dbReference type="VEuPathDB" id="AmoebaDB:ACA1_074800"/>
<evidence type="ECO:0000256" key="1">
    <source>
        <dbReference type="ARBA" id="ARBA00004141"/>
    </source>
</evidence>
<evidence type="ECO:0000256" key="2">
    <source>
        <dbReference type="ARBA" id="ARBA00022448"/>
    </source>
</evidence>
<dbReference type="GO" id="GO:0015031">
    <property type="term" value="P:protein transport"/>
    <property type="evidence" value="ECO:0007669"/>
    <property type="project" value="UniProtKB-KW"/>
</dbReference>
<dbReference type="InterPro" id="IPR007305">
    <property type="entry name" value="Vesicle_transpt_Got1/SFT2"/>
</dbReference>
<keyword evidence="10" id="KW-1185">Reference proteome</keyword>
<gene>
    <name evidence="9" type="ORF">ACA1_074800</name>
</gene>
<keyword evidence="6 8" id="KW-0472">Membrane</keyword>
<comment type="similarity">
    <text evidence="7 8">Belongs to the SFT2 family.</text>
</comment>
<keyword evidence="2 8" id="KW-0813">Transport</keyword>
<dbReference type="InterPro" id="IPR011691">
    <property type="entry name" value="Vesicle_transpt_SFT2"/>
</dbReference>
<feature type="transmembrane region" description="Helical" evidence="8">
    <location>
        <begin position="151"/>
        <end position="174"/>
    </location>
</feature>
<dbReference type="GO" id="GO:0005737">
    <property type="term" value="C:cytoplasm"/>
    <property type="evidence" value="ECO:0007669"/>
    <property type="project" value="UniProtKB-ARBA"/>
</dbReference>
<evidence type="ECO:0000256" key="6">
    <source>
        <dbReference type="ARBA" id="ARBA00023136"/>
    </source>
</evidence>
<sequence length="189" mass="20655">METLGAGLASAKSMLGMAPARPPTLFEELDSATSLSWKNPWAVACNMLVLKYTLCPSSVAATEQRIVAFAVCLAFGIGFCFLSTWFLVIPRTFAKFYTVGSLFLIGSTFFLMGPWKQLQSMFQPARYMSTLIYFGAMGGTLYAALSLHNTGLTLIMVIVQFGAALWYGASYVPFCQQFLMGTARTVLPL</sequence>
<evidence type="ECO:0000313" key="9">
    <source>
        <dbReference type="EMBL" id="ELR23913.1"/>
    </source>
</evidence>
<dbReference type="RefSeq" id="XP_004353441.1">
    <property type="nucleotide sequence ID" value="XM_004353389.1"/>
</dbReference>
<dbReference type="Proteomes" id="UP000011083">
    <property type="component" value="Unassembled WGS sequence"/>
</dbReference>
<evidence type="ECO:0000256" key="5">
    <source>
        <dbReference type="ARBA" id="ARBA00022989"/>
    </source>
</evidence>
<dbReference type="OMA" id="CVREAIW"/>
<dbReference type="GO" id="GO:0012505">
    <property type="term" value="C:endomembrane system"/>
    <property type="evidence" value="ECO:0007669"/>
    <property type="project" value="UniProtKB-ARBA"/>
</dbReference>
<dbReference type="PANTHER" id="PTHR23137">
    <property type="entry name" value="VESICLE TRANSPORT PROTEIN-RELATED"/>
    <property type="match status" value="1"/>
</dbReference>
<comment type="function">
    <text evidence="8">May be involved in fusion of retrograde transport vesicles derived from an endocytic compartment with the Golgi complex.</text>
</comment>
<accession>L8HGS3</accession>
<feature type="transmembrane region" description="Helical" evidence="8">
    <location>
        <begin position="66"/>
        <end position="88"/>
    </location>
</feature>
<evidence type="ECO:0000256" key="4">
    <source>
        <dbReference type="ARBA" id="ARBA00022927"/>
    </source>
</evidence>